<dbReference type="EMBL" id="JBBKAK010000001">
    <property type="protein sequence ID" value="MEJ8670154.1"/>
    <property type="molecule type" value="Genomic_DNA"/>
</dbReference>
<evidence type="ECO:0000313" key="2">
    <source>
        <dbReference type="Proteomes" id="UP001376459"/>
    </source>
</evidence>
<comment type="caution">
    <text evidence="1">The sequence shown here is derived from an EMBL/GenBank/DDBJ whole genome shotgun (WGS) entry which is preliminary data.</text>
</comment>
<accession>A0ABU8UMK5</accession>
<proteinExistence type="predicted"/>
<dbReference type="Proteomes" id="UP001376459">
    <property type="component" value="Unassembled WGS sequence"/>
</dbReference>
<reference evidence="1 2" key="1">
    <citation type="submission" date="2024-03" db="EMBL/GenBank/DDBJ databases">
        <title>Novel Streptomyces species of biotechnological and ecological value are a feature of Machair soil.</title>
        <authorList>
            <person name="Prole J.R."/>
            <person name="Goodfellow M."/>
            <person name="Allenby N."/>
            <person name="Ward A.C."/>
        </authorList>
    </citation>
    <scope>NUCLEOTIDE SEQUENCE [LARGE SCALE GENOMIC DNA]</scope>
    <source>
        <strain evidence="1 2">MS1.AVA.1</strain>
    </source>
</reference>
<gene>
    <name evidence="1" type="ORF">WKI71_22260</name>
</gene>
<protein>
    <submittedName>
        <fullName evidence="1">Uncharacterized protein</fullName>
    </submittedName>
</protein>
<evidence type="ECO:0000313" key="1">
    <source>
        <dbReference type="EMBL" id="MEJ8670154.1"/>
    </source>
</evidence>
<dbReference type="Gene3D" id="3.30.1120.10">
    <property type="match status" value="1"/>
</dbReference>
<keyword evidence="2" id="KW-1185">Reference proteome</keyword>
<organism evidence="1 2">
    <name type="scientific">Streptomyces machairae</name>
    <dbReference type="NCBI Taxonomy" id="3134109"/>
    <lineage>
        <taxon>Bacteria</taxon>
        <taxon>Bacillati</taxon>
        <taxon>Actinomycetota</taxon>
        <taxon>Actinomycetes</taxon>
        <taxon>Kitasatosporales</taxon>
        <taxon>Streptomycetaceae</taxon>
        <taxon>Streptomyces</taxon>
    </lineage>
</organism>
<name>A0ABU8UMK5_9ACTN</name>
<sequence>MWELYDLTTDRAQSTDLAAREPARLETLKSLWYYYAGIYNGLPLDDRTALEQVLAERPHGSPERDRYVYYPDTAAVPEQSGVVTSGRSYTIAAGVDVDSADAEGVLYAHGGVAGGHSLYVKDHRLHYAYNWVGTDLQVVDADREIPSGKHVLTADFAASGRSTDPAMPGASGTLTLYVDDQEVGRDDIVTQPGNFCVVGDGICVGRDDASPVTPDYDGPFPFTGGTIDKVVVDVSGERYVDHEAQVRGWFMTD</sequence>